<dbReference type="EMBL" id="JBHUNE010000003">
    <property type="protein sequence ID" value="MFD2757712.1"/>
    <property type="molecule type" value="Genomic_DNA"/>
</dbReference>
<keyword evidence="4 8" id="KW-0812">Transmembrane</keyword>
<proteinExistence type="predicted"/>
<dbReference type="PANTHER" id="PTHR32024">
    <property type="entry name" value="TRK SYSTEM POTASSIUM UPTAKE PROTEIN TRKG-RELATED"/>
    <property type="match status" value="1"/>
</dbReference>
<dbReference type="Proteomes" id="UP001597492">
    <property type="component" value="Unassembled WGS sequence"/>
</dbReference>
<accession>A0ABW5UVL4</accession>
<organism evidence="9 10">
    <name type="scientific">Gulosibacter faecalis</name>
    <dbReference type="NCBI Taxonomy" id="272240"/>
    <lineage>
        <taxon>Bacteria</taxon>
        <taxon>Bacillati</taxon>
        <taxon>Actinomycetota</taxon>
        <taxon>Actinomycetes</taxon>
        <taxon>Micrococcales</taxon>
        <taxon>Microbacteriaceae</taxon>
        <taxon>Gulosibacter</taxon>
    </lineage>
</organism>
<name>A0ABW5UVL4_9MICO</name>
<evidence type="ECO:0000313" key="10">
    <source>
        <dbReference type="Proteomes" id="UP001597492"/>
    </source>
</evidence>
<dbReference type="Pfam" id="PF02386">
    <property type="entry name" value="TrkH"/>
    <property type="match status" value="1"/>
</dbReference>
<comment type="caution">
    <text evidence="9">The sequence shown here is derived from an EMBL/GenBank/DDBJ whole genome shotgun (WGS) entry which is preliminary data.</text>
</comment>
<feature type="transmembrane region" description="Helical" evidence="8">
    <location>
        <begin position="70"/>
        <end position="95"/>
    </location>
</feature>
<feature type="transmembrane region" description="Helical" evidence="8">
    <location>
        <begin position="356"/>
        <end position="381"/>
    </location>
</feature>
<evidence type="ECO:0000256" key="3">
    <source>
        <dbReference type="ARBA" id="ARBA00022475"/>
    </source>
</evidence>
<evidence type="ECO:0000256" key="1">
    <source>
        <dbReference type="ARBA" id="ARBA00004651"/>
    </source>
</evidence>
<evidence type="ECO:0000256" key="6">
    <source>
        <dbReference type="ARBA" id="ARBA00023065"/>
    </source>
</evidence>
<comment type="subcellular location">
    <subcellularLocation>
        <location evidence="1">Cell membrane</location>
        <topology evidence="1">Multi-pass membrane protein</topology>
    </subcellularLocation>
</comment>
<keyword evidence="10" id="KW-1185">Reference proteome</keyword>
<gene>
    <name evidence="9" type="ORF">ACFSW7_04880</name>
</gene>
<evidence type="ECO:0000313" key="9">
    <source>
        <dbReference type="EMBL" id="MFD2757712.1"/>
    </source>
</evidence>
<feature type="transmembrane region" description="Helical" evidence="8">
    <location>
        <begin position="200"/>
        <end position="223"/>
    </location>
</feature>
<feature type="transmembrane region" description="Helical" evidence="8">
    <location>
        <begin position="6"/>
        <end position="27"/>
    </location>
</feature>
<feature type="transmembrane region" description="Helical" evidence="8">
    <location>
        <begin position="308"/>
        <end position="335"/>
    </location>
</feature>
<protein>
    <submittedName>
        <fullName evidence="9">TrkH family potassium uptake protein</fullName>
    </submittedName>
</protein>
<feature type="transmembrane region" description="Helical" evidence="8">
    <location>
        <begin position="415"/>
        <end position="437"/>
    </location>
</feature>
<keyword evidence="7 8" id="KW-0472">Membrane</keyword>
<keyword evidence="2" id="KW-0813">Transport</keyword>
<dbReference type="PANTHER" id="PTHR32024:SF1">
    <property type="entry name" value="KTR SYSTEM POTASSIUM UPTAKE PROTEIN B"/>
    <property type="match status" value="1"/>
</dbReference>
<reference evidence="10" key="1">
    <citation type="journal article" date="2019" name="Int. J. Syst. Evol. Microbiol.">
        <title>The Global Catalogue of Microorganisms (GCM) 10K type strain sequencing project: providing services to taxonomists for standard genome sequencing and annotation.</title>
        <authorList>
            <consortium name="The Broad Institute Genomics Platform"/>
            <consortium name="The Broad Institute Genome Sequencing Center for Infectious Disease"/>
            <person name="Wu L."/>
            <person name="Ma J."/>
        </authorList>
    </citation>
    <scope>NUCLEOTIDE SEQUENCE [LARGE SCALE GENOMIC DNA]</scope>
    <source>
        <strain evidence="10">TISTR 1514</strain>
    </source>
</reference>
<dbReference type="InterPro" id="IPR003445">
    <property type="entry name" value="Cat_transpt"/>
</dbReference>
<keyword evidence="3" id="KW-1003">Cell membrane</keyword>
<feature type="transmembrane region" description="Helical" evidence="8">
    <location>
        <begin position="134"/>
        <end position="157"/>
    </location>
</feature>
<evidence type="ECO:0000256" key="5">
    <source>
        <dbReference type="ARBA" id="ARBA00022989"/>
    </source>
</evidence>
<dbReference type="RefSeq" id="WP_019618296.1">
    <property type="nucleotide sequence ID" value="NZ_JBHUNE010000003.1"/>
</dbReference>
<evidence type="ECO:0000256" key="7">
    <source>
        <dbReference type="ARBA" id="ARBA00023136"/>
    </source>
</evidence>
<sequence>MSTHSPSRFAVLVFTGIIFFFAFLLMLPISAADGQATPFPQALFTAVSTICVTGLAVVDMATHWSAFGDAVIFIGLQVGAIGVLTLASILGTAVTRKLGLRQKLMAASDGNSLRIHSGPVSESQAVRLGDIRGVLVTVAVSLVIIETVIALLIWPVLLLEPGYGDWWVTLRDSFYYAASAFTNTGFTPNAEGLAPFDHNLWMLICLMTAVFIGSIGFPVIFALTRWVRTRQRLSVHVKLTLSTTVILFFLGWAAIYLLEFDNTKTLAGQESWFAPFTAGFTSAMTRSGGFSTVDIASMNDSTLTVMSMLMFVGGGSASTAGGIKVTTIAVLFLAAVAEAKGVKDIQAFNRRIPNDVLRLGVAVALWGATIVAVASITLMHLTGTEFKYALFDTISAFATCGLSTGLTQSLPDAGVYLLTATMWLGRVGTVTFAAAVASSDRRQLYTLPEERIIVG</sequence>
<keyword evidence="5 8" id="KW-1133">Transmembrane helix</keyword>
<feature type="transmembrane region" description="Helical" evidence="8">
    <location>
        <begin position="235"/>
        <end position="258"/>
    </location>
</feature>
<feature type="transmembrane region" description="Helical" evidence="8">
    <location>
        <begin position="39"/>
        <end position="58"/>
    </location>
</feature>
<keyword evidence="6" id="KW-0406">Ion transport</keyword>
<evidence type="ECO:0000256" key="2">
    <source>
        <dbReference type="ARBA" id="ARBA00022448"/>
    </source>
</evidence>
<evidence type="ECO:0000256" key="4">
    <source>
        <dbReference type="ARBA" id="ARBA00022692"/>
    </source>
</evidence>
<evidence type="ECO:0000256" key="8">
    <source>
        <dbReference type="SAM" id="Phobius"/>
    </source>
</evidence>